<evidence type="ECO:0000256" key="1">
    <source>
        <dbReference type="SAM" id="MobiDB-lite"/>
    </source>
</evidence>
<dbReference type="RefSeq" id="WP_231485469.1">
    <property type="nucleotide sequence ID" value="NZ_BAAAZO010000001.1"/>
</dbReference>
<evidence type="ECO:0000313" key="2">
    <source>
        <dbReference type="EMBL" id="GAA3590913.1"/>
    </source>
</evidence>
<dbReference type="EMBL" id="BAAAZO010000001">
    <property type="protein sequence ID" value="GAA3590913.1"/>
    <property type="molecule type" value="Genomic_DNA"/>
</dbReference>
<name>A0ABP6YTN2_9ACTN</name>
<keyword evidence="3" id="KW-1185">Reference proteome</keyword>
<comment type="caution">
    <text evidence="2">The sequence shown here is derived from an EMBL/GenBank/DDBJ whole genome shotgun (WGS) entry which is preliminary data.</text>
</comment>
<reference evidence="3" key="1">
    <citation type="journal article" date="2019" name="Int. J. Syst. Evol. Microbiol.">
        <title>The Global Catalogue of Microorganisms (GCM) 10K type strain sequencing project: providing services to taxonomists for standard genome sequencing and annotation.</title>
        <authorList>
            <consortium name="The Broad Institute Genomics Platform"/>
            <consortium name="The Broad Institute Genome Sequencing Center for Infectious Disease"/>
            <person name="Wu L."/>
            <person name="Ma J."/>
        </authorList>
    </citation>
    <scope>NUCLEOTIDE SEQUENCE [LARGE SCALE GENOMIC DNA]</scope>
    <source>
        <strain evidence="3">JCM 16902</strain>
    </source>
</reference>
<feature type="compositionally biased region" description="Pro residues" evidence="1">
    <location>
        <begin position="28"/>
        <end position="43"/>
    </location>
</feature>
<accession>A0ABP6YTN2</accession>
<proteinExistence type="predicted"/>
<protein>
    <submittedName>
        <fullName evidence="2">Uncharacterized protein</fullName>
    </submittedName>
</protein>
<dbReference type="Proteomes" id="UP001501074">
    <property type="component" value="Unassembled WGS sequence"/>
</dbReference>
<gene>
    <name evidence="2" type="ORF">GCM10022223_01800</name>
</gene>
<evidence type="ECO:0000313" key="3">
    <source>
        <dbReference type="Proteomes" id="UP001501074"/>
    </source>
</evidence>
<organism evidence="2 3">
    <name type="scientific">Kineosporia mesophila</name>
    <dbReference type="NCBI Taxonomy" id="566012"/>
    <lineage>
        <taxon>Bacteria</taxon>
        <taxon>Bacillati</taxon>
        <taxon>Actinomycetota</taxon>
        <taxon>Actinomycetes</taxon>
        <taxon>Kineosporiales</taxon>
        <taxon>Kineosporiaceae</taxon>
        <taxon>Kineosporia</taxon>
    </lineage>
</organism>
<feature type="region of interest" description="Disordered" evidence="1">
    <location>
        <begin position="1"/>
        <end position="95"/>
    </location>
</feature>
<sequence>MQVISPLLDSPGFRGIDLGTVPQTDPVPSAPAPSAPEPPPVPPAHQSHQAPRRIDLTQYDQEPSVVDLTGPDDGLTEEERSGHYRTGPIDPNRATAPRRLMRGGEQLSVMVGHRLLVGITFLDESGNVTNARQFCGRVLEVADGVVTVEHPGEPEPAVLPADTGAYRKASTGRYTLRDTGEIIVDPDFISTWQVAAVEGD</sequence>